<dbReference type="Proteomes" id="UP001161247">
    <property type="component" value="Chromosome 1"/>
</dbReference>
<proteinExistence type="predicted"/>
<organism evidence="2 3">
    <name type="scientific">Oldenlandia corymbosa var. corymbosa</name>
    <dbReference type="NCBI Taxonomy" id="529605"/>
    <lineage>
        <taxon>Eukaryota</taxon>
        <taxon>Viridiplantae</taxon>
        <taxon>Streptophyta</taxon>
        <taxon>Embryophyta</taxon>
        <taxon>Tracheophyta</taxon>
        <taxon>Spermatophyta</taxon>
        <taxon>Magnoliopsida</taxon>
        <taxon>eudicotyledons</taxon>
        <taxon>Gunneridae</taxon>
        <taxon>Pentapetalae</taxon>
        <taxon>asterids</taxon>
        <taxon>lamiids</taxon>
        <taxon>Gentianales</taxon>
        <taxon>Rubiaceae</taxon>
        <taxon>Rubioideae</taxon>
        <taxon>Spermacoceae</taxon>
        <taxon>Hedyotis-Oldenlandia complex</taxon>
        <taxon>Oldenlandia</taxon>
    </lineage>
</organism>
<feature type="compositionally biased region" description="Polar residues" evidence="1">
    <location>
        <begin position="758"/>
        <end position="773"/>
    </location>
</feature>
<dbReference type="EMBL" id="OX459118">
    <property type="protein sequence ID" value="CAI9089797.1"/>
    <property type="molecule type" value="Genomic_DNA"/>
</dbReference>
<evidence type="ECO:0000313" key="3">
    <source>
        <dbReference type="Proteomes" id="UP001161247"/>
    </source>
</evidence>
<dbReference type="AlphaFoldDB" id="A0AAV1C327"/>
<feature type="compositionally biased region" description="Low complexity" evidence="1">
    <location>
        <begin position="901"/>
        <end position="912"/>
    </location>
</feature>
<accession>A0AAV1C327</accession>
<sequence length="920" mass="103380">MHAKISGATPGKYEESTIVKMVILGIEDFKLKLAVTPHPIRSLTQLMEVVHNTEKVIRAKRESKPMKPKSWFNKEPVVEINNVSWSSSDDEDRPWDSVNAVEIIDLKEYTCEALRMLVVSHVYSQGISSSGTVKTSDTVASAKVYSFDITQQEAIFDDMMKTGHVRYKKGYWPLEPSEIAGKTYCKYHISWTHCTNDCVVFCNYLQKMIDEGKIKVDDPVDMNINPFPTEHPVRMINVGLNSHIPVACNTIVCMHCDAVLSGFKHQLMELEQRFGGHYHQPIPRQEVTIMVDGHLQTWPNDTAATHIRPLFICATTDGVPLWVLVDNGAAINILPFSAMFMDDASLDIELAQAVKKRDAIERVLKFFADERKFKAEHPEVNWEDMIYDADLETDSDAIELNELAIVVDKLEDGSVATKDLLITVDLALGDELKSHFGTITFTNAMVQFASDYIPAVDPSWWYDTVKFHFPAYHEQALVPTNTVQPQVDVGDWRHPSIQFLLNPDVPTDIQTRRRATQYIVLDGALYRQLLGTVLALPSSLLPVLLVLPPILLLEPQWQLPVPPEFSLSSQHPDVPWLNGSSGSSLPRMVSSACFSDWWYFAWTYSALIFDNPCSSLMAAPTDCAALPLVLTTAVVSSILWNKRCCNSSIVRIAGVTLVCLALFCDVLEPGCRLGGRETCCSQLRLRQLDSLQQVQARFRVHKFIVKKMTPMQHPPHPSLHHRSTDRSLNNTQVNNSNLRNNPDHSSPISSRPELVDGNNKSPSTDDGGSSKGNHAQEKSKKRKSTAIEIHAVRKTFMYVSKLEKYVDLRKQVMEAQVEEGCNCRRNEDELYFEVCGGEKNKKIYGLGSQAACYYPLIECAMDKWRSGMELFCKQNGLQMPNFDADDDESLQGSKGVENGPSSNASHSNYSSINDDDQNLD</sequence>
<gene>
    <name evidence="2" type="ORF">OLC1_LOCUS2072</name>
</gene>
<feature type="compositionally biased region" description="Polar residues" evidence="1">
    <location>
        <begin position="726"/>
        <end position="749"/>
    </location>
</feature>
<reference evidence="2" key="1">
    <citation type="submission" date="2023-03" db="EMBL/GenBank/DDBJ databases">
        <authorList>
            <person name="Julca I."/>
        </authorList>
    </citation>
    <scope>NUCLEOTIDE SEQUENCE</scope>
</reference>
<feature type="region of interest" description="Disordered" evidence="1">
    <location>
        <begin position="709"/>
        <end position="786"/>
    </location>
</feature>
<evidence type="ECO:0000256" key="1">
    <source>
        <dbReference type="SAM" id="MobiDB-lite"/>
    </source>
</evidence>
<protein>
    <submittedName>
        <fullName evidence="2">OLC1v1024432C1</fullName>
    </submittedName>
</protein>
<feature type="region of interest" description="Disordered" evidence="1">
    <location>
        <begin position="882"/>
        <end position="920"/>
    </location>
</feature>
<evidence type="ECO:0000313" key="2">
    <source>
        <dbReference type="EMBL" id="CAI9089797.1"/>
    </source>
</evidence>
<name>A0AAV1C327_OLDCO</name>
<keyword evidence="3" id="KW-1185">Reference proteome</keyword>